<dbReference type="AlphaFoldDB" id="X0WYZ3"/>
<name>X0WYZ3_9ZZZZ</name>
<dbReference type="EMBL" id="BARS01047534">
    <property type="protein sequence ID" value="GAG28432.1"/>
    <property type="molecule type" value="Genomic_DNA"/>
</dbReference>
<gene>
    <name evidence="1" type="ORF">S01H1_71389</name>
</gene>
<organism evidence="1">
    <name type="scientific">marine sediment metagenome</name>
    <dbReference type="NCBI Taxonomy" id="412755"/>
    <lineage>
        <taxon>unclassified sequences</taxon>
        <taxon>metagenomes</taxon>
        <taxon>ecological metagenomes</taxon>
    </lineage>
</organism>
<reference evidence="1" key="1">
    <citation type="journal article" date="2014" name="Front. Microbiol.">
        <title>High frequency of phylogenetically diverse reductive dehalogenase-homologous genes in deep subseafloor sedimentary metagenomes.</title>
        <authorList>
            <person name="Kawai M."/>
            <person name="Futagami T."/>
            <person name="Toyoda A."/>
            <person name="Takaki Y."/>
            <person name="Nishi S."/>
            <person name="Hori S."/>
            <person name="Arai W."/>
            <person name="Tsubouchi T."/>
            <person name="Morono Y."/>
            <person name="Uchiyama I."/>
            <person name="Ito T."/>
            <person name="Fujiyama A."/>
            <person name="Inagaki F."/>
            <person name="Takami H."/>
        </authorList>
    </citation>
    <scope>NUCLEOTIDE SEQUENCE</scope>
    <source>
        <strain evidence="1">Expedition CK06-06</strain>
    </source>
</reference>
<protein>
    <submittedName>
        <fullName evidence="1">Uncharacterized protein</fullName>
    </submittedName>
</protein>
<evidence type="ECO:0000313" key="1">
    <source>
        <dbReference type="EMBL" id="GAG28432.1"/>
    </source>
</evidence>
<sequence length="64" mass="7172">MVKLKTIWEIEVGDRIEVNGIAHDITDTSHVEKPNPTLVGKADDGYYYDITGNVHGDTEFLILN</sequence>
<accession>X0WYZ3</accession>
<comment type="caution">
    <text evidence="1">The sequence shown here is derived from an EMBL/GenBank/DDBJ whole genome shotgun (WGS) entry which is preliminary data.</text>
</comment>
<proteinExistence type="predicted"/>